<sequence length="724" mass="76643">MAYTDGNVLGVRIRAAFGAAIGTPSETWPWVDITPYWHVPHDVQLTWGSSSGASKVETARLGLSLKNTDRRFTPFHPLSPYWPHVLEWTPLTYDVDLGDGWLNKFSGFVKDWSVTWPGASALMAVTRIQAVGILGRRERGRPPQRSALRRAIPVSAPAAYWPAEDGGDADHAASAIADHPSITTAGVSQFAAVSVATPGGNAGAGTLPLPDLSAGGRLVATIPAPVTAACTAASQYSLQFVATVAAGSFTGDLTLVEWLTPGGTHVRWALIFTMSGSVLNWALKAYNAAGTETHVNGGAGQAFGAWRITATQAGGNISVRMYFASNFASSATVAGTLAGPARITANASGTTATEALPFGHLTVWPDADPTLPQQGDVVDSYGQSVRAPDVLPWQYEAAHLRLARLCAEEGVSFAAPTVAAEDVVRMGPQPAGTVAELLLQCAESDQGLVYEDGWGLGYLPRPDRYNAPVALTIAAAERQLGGDLAPATDDPNRRNIWTVSRHGGSSAQARDEDLVTLQGEIEGQTTVHHVGDGALEDHAAWWLRRHSAQEMRWPSLAINLHVARELAADWCAVRPGSRVQVTDPPAQAPPGVIDQLVVGATETWSGRRKWKAVLNLQPASPWLVAELDGAQDQRIATDDGLLAANVDQAAMVLWLSAPEGWTTLDGDHPLDLRLGGEQVRIAQTRASLEDRFARYAASGWGTADTGQTWATVGGSSSDYGVEGG</sequence>
<dbReference type="KEGG" id="pry:Prubr_11780"/>
<keyword evidence="2" id="KW-1185">Reference proteome</keyword>
<dbReference type="Proteomes" id="UP000680866">
    <property type="component" value="Chromosome"/>
</dbReference>
<gene>
    <name evidence="1" type="ORF">Prubr_11780</name>
</gene>
<organism evidence="1 2">
    <name type="scientific">Polymorphospora rubra</name>
    <dbReference type="NCBI Taxonomy" id="338584"/>
    <lineage>
        <taxon>Bacteria</taxon>
        <taxon>Bacillati</taxon>
        <taxon>Actinomycetota</taxon>
        <taxon>Actinomycetes</taxon>
        <taxon>Micromonosporales</taxon>
        <taxon>Micromonosporaceae</taxon>
        <taxon>Polymorphospora</taxon>
    </lineage>
</organism>
<protein>
    <submittedName>
        <fullName evidence="1">Uncharacterized protein</fullName>
    </submittedName>
</protein>
<name>A0A810MSJ0_9ACTN</name>
<accession>A0A810MSJ0</accession>
<evidence type="ECO:0000313" key="2">
    <source>
        <dbReference type="Proteomes" id="UP000680866"/>
    </source>
</evidence>
<dbReference type="RefSeq" id="WP_212822319.1">
    <property type="nucleotide sequence ID" value="NZ_AP023359.1"/>
</dbReference>
<evidence type="ECO:0000313" key="1">
    <source>
        <dbReference type="EMBL" id="BCJ64157.1"/>
    </source>
</evidence>
<proteinExistence type="predicted"/>
<dbReference type="AlphaFoldDB" id="A0A810MSJ0"/>
<dbReference type="EMBL" id="AP023359">
    <property type="protein sequence ID" value="BCJ64157.1"/>
    <property type="molecule type" value="Genomic_DNA"/>
</dbReference>
<reference evidence="1" key="1">
    <citation type="submission" date="2020-08" db="EMBL/GenBank/DDBJ databases">
        <title>Whole genome shotgun sequence of Polymorphospora rubra NBRC 101157.</title>
        <authorList>
            <person name="Komaki H."/>
            <person name="Tamura T."/>
        </authorList>
    </citation>
    <scope>NUCLEOTIDE SEQUENCE</scope>
    <source>
        <strain evidence="1">NBRC 101157</strain>
    </source>
</reference>